<evidence type="ECO:0000313" key="2">
    <source>
        <dbReference type="Proteomes" id="UP000190150"/>
    </source>
</evidence>
<gene>
    <name evidence="1" type="ORF">SAMN05660841_03456</name>
</gene>
<proteinExistence type="predicted"/>
<accession>A0A1T5FRN1</accession>
<sequence>MFYGTDDISVAVNICNFNTTIMSSIKINEQDWQVAKIKLSRKYNHLTDDDLYYAPGEEEQLVERLAKRLKRTKDYVVFTISKQLEDLSSNRL</sequence>
<dbReference type="InterPro" id="IPR036629">
    <property type="entry name" value="YjbJ_sf"/>
</dbReference>
<dbReference type="EMBL" id="FUZF01000018">
    <property type="protein sequence ID" value="SKB98809.1"/>
    <property type="molecule type" value="Genomic_DNA"/>
</dbReference>
<reference evidence="2" key="1">
    <citation type="submission" date="2017-02" db="EMBL/GenBank/DDBJ databases">
        <authorList>
            <person name="Varghese N."/>
            <person name="Submissions S."/>
        </authorList>
    </citation>
    <scope>NUCLEOTIDE SEQUENCE [LARGE SCALE GENOMIC DNA]</scope>
    <source>
        <strain evidence="2">DSM 24091</strain>
    </source>
</reference>
<organism evidence="1 2">
    <name type="scientific">Sphingobacterium nematocida</name>
    <dbReference type="NCBI Taxonomy" id="1513896"/>
    <lineage>
        <taxon>Bacteria</taxon>
        <taxon>Pseudomonadati</taxon>
        <taxon>Bacteroidota</taxon>
        <taxon>Sphingobacteriia</taxon>
        <taxon>Sphingobacteriales</taxon>
        <taxon>Sphingobacteriaceae</taxon>
        <taxon>Sphingobacterium</taxon>
    </lineage>
</organism>
<evidence type="ECO:0000313" key="1">
    <source>
        <dbReference type="EMBL" id="SKB98809.1"/>
    </source>
</evidence>
<name>A0A1T5FRN1_9SPHI</name>
<dbReference type="Gene3D" id="1.10.1470.10">
    <property type="entry name" value="YjbJ"/>
    <property type="match status" value="1"/>
</dbReference>
<dbReference type="STRING" id="1513896.SAMN05660841_03456"/>
<keyword evidence="2" id="KW-1185">Reference proteome</keyword>
<protein>
    <submittedName>
        <fullName evidence="1">Uncharacterized protein</fullName>
    </submittedName>
</protein>
<dbReference type="Proteomes" id="UP000190150">
    <property type="component" value="Unassembled WGS sequence"/>
</dbReference>
<dbReference type="AlphaFoldDB" id="A0A1T5FRN1"/>